<dbReference type="Pfam" id="PF14392">
    <property type="entry name" value="zf-CCHC_4"/>
    <property type="match status" value="1"/>
</dbReference>
<sequence>MAPRYTAVEKGKKQMTEEGERILKRIKAPSLDTTALIRDNELTLIGRLTNPQEQRIWALIPALPRKWNLQGKAVGSDLGNNCFQFRFEREDDLRRVLDNRPYHFAYWMVIIQRWEPVISNSFPSMIPFWVRIKGLPLHYWHDDMVVRVGQELGTLENHELTRTVARVRVFIDGLKPLIKESIVEFDSGEESVITLEYEKLEQHCSYCYSLLHSKRNCPKKKEEETCKSETMEGKSEEGEIKPYYSSLRQVTNSRQLTEEGFVAVPRAQRQTSNHHHREENLNPSNPNPQIFQERLDRHGNPFGERVGTKQTRNPPPARSNQEPEVLKQTGKTNTTQERTHSYASPPYAKHRGLTSQKMQKGRDLFPHRSQGQWRPIQMQASESQIEKDQPLIEAGPEETSSARDINCPNNNNLKSMKEAIMEELQEATRQYLSCPDPAEAAARRQRVHFSDANGLMEETAASMLASAQAKIQASSRIHVSNSNPVTPPPLQENNLNDLLIPAPSVCCTPPTRREEDLNDAPHLNDASLQGLDGAAPARLKSIIVSPANEEDKSPAETQREQERQEEEETLSEFQNKVRRRTTRTIKRKNPRNSPNLLRGTSSKKRKLSQIQSSPGSLVGTSAQPPLRNVTKSTKTKEKAGTPKHTNNPPIHLIPARTGKKPDFRSLPHQAP</sequence>
<dbReference type="OrthoDB" id="1112114at2759"/>
<dbReference type="PANTHER" id="PTHR31286">
    <property type="entry name" value="GLYCINE-RICH CELL WALL STRUCTURAL PROTEIN 1.8-LIKE"/>
    <property type="match status" value="1"/>
</dbReference>
<evidence type="ECO:0000259" key="2">
    <source>
        <dbReference type="Pfam" id="PF14111"/>
    </source>
</evidence>
<keyword evidence="5" id="KW-1185">Reference proteome</keyword>
<feature type="compositionally biased region" description="Basic residues" evidence="1">
    <location>
        <begin position="576"/>
        <end position="590"/>
    </location>
</feature>
<feature type="region of interest" description="Disordered" evidence="1">
    <location>
        <begin position="506"/>
        <end position="532"/>
    </location>
</feature>
<evidence type="ECO:0000256" key="1">
    <source>
        <dbReference type="SAM" id="MobiDB-lite"/>
    </source>
</evidence>
<evidence type="ECO:0000313" key="5">
    <source>
        <dbReference type="Proteomes" id="UP000886595"/>
    </source>
</evidence>
<feature type="region of interest" description="Disordered" evidence="1">
    <location>
        <begin position="544"/>
        <end position="671"/>
    </location>
</feature>
<evidence type="ECO:0000259" key="3">
    <source>
        <dbReference type="Pfam" id="PF14392"/>
    </source>
</evidence>
<dbReference type="EMBL" id="JAAMPC010000009">
    <property type="protein sequence ID" value="KAG2297724.1"/>
    <property type="molecule type" value="Genomic_DNA"/>
</dbReference>
<evidence type="ECO:0008006" key="6">
    <source>
        <dbReference type="Google" id="ProtNLM"/>
    </source>
</evidence>
<gene>
    <name evidence="4" type="ORF">Bca52824_044393</name>
</gene>
<feature type="domain" description="DUF4283" evidence="2">
    <location>
        <begin position="39"/>
        <end position="117"/>
    </location>
</feature>
<organism evidence="4 5">
    <name type="scientific">Brassica carinata</name>
    <name type="common">Ethiopian mustard</name>
    <name type="synonym">Abyssinian cabbage</name>
    <dbReference type="NCBI Taxonomy" id="52824"/>
    <lineage>
        <taxon>Eukaryota</taxon>
        <taxon>Viridiplantae</taxon>
        <taxon>Streptophyta</taxon>
        <taxon>Embryophyta</taxon>
        <taxon>Tracheophyta</taxon>
        <taxon>Spermatophyta</taxon>
        <taxon>Magnoliopsida</taxon>
        <taxon>eudicotyledons</taxon>
        <taxon>Gunneridae</taxon>
        <taxon>Pentapetalae</taxon>
        <taxon>rosids</taxon>
        <taxon>malvids</taxon>
        <taxon>Brassicales</taxon>
        <taxon>Brassicaceae</taxon>
        <taxon>Brassiceae</taxon>
        <taxon>Brassica</taxon>
    </lineage>
</organism>
<feature type="compositionally biased region" description="Polar residues" evidence="1">
    <location>
        <begin position="308"/>
        <end position="322"/>
    </location>
</feature>
<proteinExistence type="predicted"/>
<feature type="region of interest" description="Disordered" evidence="1">
    <location>
        <begin position="219"/>
        <end position="240"/>
    </location>
</feature>
<dbReference type="AlphaFoldDB" id="A0A8X7RZE4"/>
<accession>A0A8X7RZE4</accession>
<protein>
    <recommendedName>
        <fullName evidence="6">DUF4283 domain-containing protein</fullName>
    </recommendedName>
</protein>
<name>A0A8X7RZE4_BRACI</name>
<feature type="domain" description="Zinc knuckle CX2CX4HX4C" evidence="3">
    <location>
        <begin position="172"/>
        <end position="219"/>
    </location>
</feature>
<comment type="caution">
    <text evidence="4">The sequence shown here is derived from an EMBL/GenBank/DDBJ whole genome shotgun (WGS) entry which is preliminary data.</text>
</comment>
<dbReference type="Pfam" id="PF14111">
    <property type="entry name" value="DUF4283"/>
    <property type="match status" value="1"/>
</dbReference>
<dbReference type="InterPro" id="IPR040256">
    <property type="entry name" value="At4g02000-like"/>
</dbReference>
<feature type="region of interest" description="Disordered" evidence="1">
    <location>
        <begin position="267"/>
        <end position="375"/>
    </location>
</feature>
<dbReference type="InterPro" id="IPR025836">
    <property type="entry name" value="Zn_knuckle_CX2CX4HX4C"/>
</dbReference>
<dbReference type="Proteomes" id="UP000886595">
    <property type="component" value="Unassembled WGS sequence"/>
</dbReference>
<feature type="compositionally biased region" description="Polar residues" evidence="1">
    <location>
        <begin position="281"/>
        <end position="290"/>
    </location>
</feature>
<reference evidence="4 5" key="1">
    <citation type="submission" date="2020-02" db="EMBL/GenBank/DDBJ databases">
        <authorList>
            <person name="Ma Q."/>
            <person name="Huang Y."/>
            <person name="Song X."/>
            <person name="Pei D."/>
        </authorList>
    </citation>
    <scope>NUCLEOTIDE SEQUENCE [LARGE SCALE GENOMIC DNA]</scope>
    <source>
        <strain evidence="4">Sxm20200214</strain>
        <tissue evidence="4">Leaf</tissue>
    </source>
</reference>
<dbReference type="PANTHER" id="PTHR31286:SF163">
    <property type="entry name" value="ZINC KNUCKLE CX2CX4HX4C DOMAIN-CONTAINING PROTEIN"/>
    <property type="match status" value="1"/>
</dbReference>
<feature type="compositionally biased region" description="Polar residues" evidence="1">
    <location>
        <begin position="608"/>
        <end position="623"/>
    </location>
</feature>
<dbReference type="InterPro" id="IPR025558">
    <property type="entry name" value="DUF4283"/>
</dbReference>
<evidence type="ECO:0000313" key="4">
    <source>
        <dbReference type="EMBL" id="KAG2297724.1"/>
    </source>
</evidence>
<feature type="compositionally biased region" description="Basic and acidic residues" evidence="1">
    <location>
        <begin position="549"/>
        <end position="562"/>
    </location>
</feature>